<evidence type="ECO:0000256" key="3">
    <source>
        <dbReference type="PROSITE-ProRule" id="PRU00464"/>
    </source>
</evidence>
<evidence type="ECO:0000256" key="1">
    <source>
        <dbReference type="PIRSR" id="PIRSR601310-1"/>
    </source>
</evidence>
<accession>W5IJM6</accession>
<dbReference type="Gene3D" id="3.30.428.10">
    <property type="entry name" value="HIT-like"/>
    <property type="match status" value="1"/>
</dbReference>
<evidence type="ECO:0000313" key="6">
    <source>
        <dbReference type="Proteomes" id="UP000005777"/>
    </source>
</evidence>
<dbReference type="SUPFAM" id="SSF54197">
    <property type="entry name" value="HIT-like"/>
    <property type="match status" value="1"/>
</dbReference>
<dbReference type="CDD" id="cd01276">
    <property type="entry name" value="PKCI_related"/>
    <property type="match status" value="1"/>
</dbReference>
<dbReference type="HOGENOM" id="CLU_056776_8_1_11"/>
<dbReference type="PRINTS" id="PR00332">
    <property type="entry name" value="HISTRIAD"/>
</dbReference>
<dbReference type="AlphaFoldDB" id="W5IJM6"/>
<reference evidence="5 6" key="1">
    <citation type="submission" date="2012-01" db="EMBL/GenBank/DDBJ databases">
        <title>The Genome Sequence of Scardovia inopinata F0304.</title>
        <authorList>
            <consortium name="The Broad Institute Genome Sequencing Platform"/>
            <person name="Ward D."/>
            <person name="Earl A."/>
            <person name="Feldgarden M."/>
            <person name="Gevers D."/>
            <person name="Young S."/>
            <person name="Zeng Q."/>
            <person name="Koehrsen M."/>
            <person name="Alvarado L."/>
            <person name="Berlin A.M."/>
            <person name="Borenstein D."/>
            <person name="Chapman S.B."/>
            <person name="Chen Z."/>
            <person name="Engels R."/>
            <person name="Freedman E."/>
            <person name="Gellesch M."/>
            <person name="Goldberg J."/>
            <person name="Griggs A."/>
            <person name="Gujja S."/>
            <person name="Heilman E.R."/>
            <person name="Heiman D.I."/>
            <person name="Hepburn T.A."/>
            <person name="Howarth C."/>
            <person name="Jen D."/>
            <person name="Larson L."/>
            <person name="Mehta T."/>
            <person name="Park D."/>
            <person name="Pearson M."/>
            <person name="Richards J."/>
            <person name="Roberts A."/>
            <person name="Saif S."/>
            <person name="Shea T.D."/>
            <person name="Shenoy N."/>
            <person name="Sisk P."/>
            <person name="Stolte C."/>
            <person name="Sykes S.N."/>
            <person name="Walk T."/>
            <person name="White J."/>
            <person name="Yandava C."/>
            <person name="Izard J."/>
            <person name="Baranova O.V."/>
            <person name="Blanton J.M."/>
            <person name="Tanner A.C."/>
            <person name="Dewhirst F."/>
            <person name="Haas B."/>
            <person name="Nusbaum C."/>
            <person name="Birren B."/>
        </authorList>
    </citation>
    <scope>NUCLEOTIDE SEQUENCE [LARGE SCALE GENOMIC DNA]</scope>
    <source>
        <strain evidence="5 6">F0304</strain>
    </source>
</reference>
<name>W5IJM6_SCAIO</name>
<dbReference type="PROSITE" id="PS51084">
    <property type="entry name" value="HIT_2"/>
    <property type="match status" value="1"/>
</dbReference>
<protein>
    <recommendedName>
        <fullName evidence="4">HIT domain-containing protein</fullName>
    </recommendedName>
</protein>
<sequence>MTENIQDKKETRGQVNSADSQEDCLFCKIIAGQVPSRAIYENETTYAFADINPKAKVHVLVVSKKHYRNVYELAQANPAELVDMINVAQTIADKEYHGHFRLEFNTGEDAGQSVFHVHAHVLTGEKLEE</sequence>
<evidence type="ECO:0000256" key="2">
    <source>
        <dbReference type="PIRSR" id="PIRSR601310-3"/>
    </source>
</evidence>
<feature type="active site" description="Tele-AMP-histidine intermediate" evidence="1">
    <location>
        <position position="118"/>
    </location>
</feature>
<dbReference type="GO" id="GO:0003824">
    <property type="term" value="F:catalytic activity"/>
    <property type="evidence" value="ECO:0007669"/>
    <property type="project" value="InterPro"/>
</dbReference>
<evidence type="ECO:0000313" key="5">
    <source>
        <dbReference type="EMBL" id="EFG27078.1"/>
    </source>
</evidence>
<feature type="domain" description="HIT" evidence="4">
    <location>
        <begin position="25"/>
        <end position="129"/>
    </location>
</feature>
<gene>
    <name evidence="5" type="ORF">HMPREF9020_00713</name>
</gene>
<evidence type="ECO:0000259" key="4">
    <source>
        <dbReference type="PROSITE" id="PS51084"/>
    </source>
</evidence>
<organism evidence="5 6">
    <name type="scientific">Scardovia inopinata F0304</name>
    <dbReference type="NCBI Taxonomy" id="641146"/>
    <lineage>
        <taxon>Bacteria</taxon>
        <taxon>Bacillati</taxon>
        <taxon>Actinomycetota</taxon>
        <taxon>Actinomycetes</taxon>
        <taxon>Bifidobacteriales</taxon>
        <taxon>Bifidobacteriaceae</taxon>
        <taxon>Scardovia</taxon>
    </lineage>
</organism>
<proteinExistence type="predicted"/>
<dbReference type="RefSeq" id="WP_006293077.1">
    <property type="nucleotide sequence ID" value="NZ_GG770225.1"/>
</dbReference>
<dbReference type="eggNOG" id="COG0537">
    <property type="taxonomic scope" value="Bacteria"/>
</dbReference>
<dbReference type="InterPro" id="IPR036265">
    <property type="entry name" value="HIT-like_sf"/>
</dbReference>
<dbReference type="InterPro" id="IPR011146">
    <property type="entry name" value="HIT-like"/>
</dbReference>
<dbReference type="EMBL" id="ADCX01000003">
    <property type="protein sequence ID" value="EFG27078.1"/>
    <property type="molecule type" value="Genomic_DNA"/>
</dbReference>
<dbReference type="PANTHER" id="PTHR23089">
    <property type="entry name" value="HISTIDINE TRIAD HIT PROTEIN"/>
    <property type="match status" value="1"/>
</dbReference>
<dbReference type="Pfam" id="PF11969">
    <property type="entry name" value="DcpS_C"/>
    <property type="match status" value="1"/>
</dbReference>
<keyword evidence="6" id="KW-1185">Reference proteome</keyword>
<dbReference type="InterPro" id="IPR001310">
    <property type="entry name" value="Histidine_triad_HIT"/>
</dbReference>
<feature type="short sequence motif" description="Histidine triad motif" evidence="2 3">
    <location>
        <begin position="116"/>
        <end position="120"/>
    </location>
</feature>
<dbReference type="Proteomes" id="UP000005777">
    <property type="component" value="Unassembled WGS sequence"/>
</dbReference>
<comment type="caution">
    <text evidence="5">The sequence shown here is derived from an EMBL/GenBank/DDBJ whole genome shotgun (WGS) entry which is preliminary data.</text>
</comment>